<dbReference type="Gene3D" id="2.60.40.1120">
    <property type="entry name" value="Carboxypeptidase-like, regulatory domain"/>
    <property type="match status" value="1"/>
</dbReference>
<sequence length="1052" mass="115142">MKKIALLLAIFAIGLQSLWAQTKEITGTVTSSEDGSSIPGVSVSVKNTTLGTITDLDGNYVLKVPQDATTLVFSFVGMQTQEAEITGTTINVALESDVVGINEVVVTALGTSRAKKSLGYASQGVSSEELTAANSVSPISSLSGKVAGLQISGQNFSGSQNILIRGASSFSQNNQPLFVVDGVPISNENFNTTSTQNGGGGYDYGSMTNDLNSYDVASVEVLKGSAASALYGSRGQNGVIMITTKSGKAGKKSFSVEVNSGVNFETVSILPKQQKQYGGGYGFETVSIEGKDYLIPDYAVDESWGPKYEGQEVLHWWGVADYEQGITSTPQTAPWVAPKNDVKSFYETGVSYQNSLNVVTTSDRSALRVGYTNVNMTGIVPNSEQEKHNFNINGQSSLFEDIIELNANLNVIKTETMGRPQFGYGDNSQSQKFFQWGQRQLDFDKLKDYINPDGTQRVWNRKSLTNPKPNYSDNPYWTAYKNYQDDDRTRIFGKAGLKANITDYLSASGNFYYDTYTFNQRERVAKGSQALSSYLQINRQATEINLEGKLEFNRNFEDFSVLAMLGANTRKNDYSRFEGETNGGLVVDGLYNLNNSANQPLLDDFKREIQVNSWFASASVGYKDMLYLDGTFRKDYDSTLPTGSNEYSYSSVSASFLASELLEVDWLDNLKVRANYGETGNGTEAYQVFNTYLISDPFNGSPQFTNDDRLKNQNLKPELTSEIEFGIEAAFLKNRIGFDISYYNRDTKNQIVPIEVSGASGYVERVINAGKINNKGVEILLYGTPVKIKDFSWDITLNFAKNQNEVLDLPEGLDKIQLARAPFGGAYINAVEGATFQEIFAYDYVHDEKGNKVVGEDGIYLTSGELTSVGSVLPDYTAGIHNSFKYKNFDFSALIDISEGGKYYSITNMWGMYSGMAEGTAVPTSNGNTIREDGIILPGVKEDGSPNTTSITAEDWGVSHYHGNGTPSATSIFDASYIKLREVTLGYTIPKFVDIIESVRLSIYGRNLAVWGLDNKGIDPETVVGGSGNIQGLEGGIIPATRSFGFNLKINF</sequence>
<feature type="signal peptide" evidence="8">
    <location>
        <begin position="1"/>
        <end position="20"/>
    </location>
</feature>
<dbReference type="SUPFAM" id="SSF56935">
    <property type="entry name" value="Porins"/>
    <property type="match status" value="1"/>
</dbReference>
<dbReference type="EMBL" id="FONW01000001">
    <property type="protein sequence ID" value="SFE39416.1"/>
    <property type="molecule type" value="Genomic_DNA"/>
</dbReference>
<dbReference type="InterPro" id="IPR023997">
    <property type="entry name" value="TonB-dep_OMP_SusC/RagA_CS"/>
</dbReference>
<evidence type="ECO:0000256" key="4">
    <source>
        <dbReference type="ARBA" id="ARBA00022692"/>
    </source>
</evidence>
<dbReference type="STRING" id="655355.SAMN05216283_10134"/>
<organism evidence="10 11">
    <name type="scientific">Sunxiuqinia elliptica</name>
    <dbReference type="NCBI Taxonomy" id="655355"/>
    <lineage>
        <taxon>Bacteria</taxon>
        <taxon>Pseudomonadati</taxon>
        <taxon>Bacteroidota</taxon>
        <taxon>Bacteroidia</taxon>
        <taxon>Marinilabiliales</taxon>
        <taxon>Prolixibacteraceae</taxon>
        <taxon>Sunxiuqinia</taxon>
    </lineage>
</organism>
<evidence type="ECO:0000259" key="9">
    <source>
        <dbReference type="Pfam" id="PF07715"/>
    </source>
</evidence>
<name>A0A1I2A6F5_9BACT</name>
<dbReference type="PROSITE" id="PS52016">
    <property type="entry name" value="TONB_DEPENDENT_REC_3"/>
    <property type="match status" value="1"/>
</dbReference>
<gene>
    <name evidence="10" type="ORF">SAMN05216283_10134</name>
</gene>
<evidence type="ECO:0000313" key="11">
    <source>
        <dbReference type="Proteomes" id="UP000198964"/>
    </source>
</evidence>
<evidence type="ECO:0000256" key="5">
    <source>
        <dbReference type="ARBA" id="ARBA00023136"/>
    </source>
</evidence>
<keyword evidence="6 7" id="KW-0998">Cell outer membrane</keyword>
<evidence type="ECO:0000256" key="7">
    <source>
        <dbReference type="PROSITE-ProRule" id="PRU01360"/>
    </source>
</evidence>
<dbReference type="InterPro" id="IPR023996">
    <property type="entry name" value="TonB-dep_OMP_SusC/RagA"/>
</dbReference>
<dbReference type="RefSeq" id="WP_093917799.1">
    <property type="nucleotide sequence ID" value="NZ_FONW01000001.1"/>
</dbReference>
<keyword evidence="8" id="KW-0732">Signal</keyword>
<dbReference type="NCBIfam" id="TIGR04056">
    <property type="entry name" value="OMP_RagA_SusC"/>
    <property type="match status" value="1"/>
</dbReference>
<dbReference type="Gene3D" id="2.170.130.10">
    <property type="entry name" value="TonB-dependent receptor, plug domain"/>
    <property type="match status" value="1"/>
</dbReference>
<keyword evidence="5 7" id="KW-0472">Membrane</keyword>
<feature type="chain" id="PRO_5011572103" evidence="8">
    <location>
        <begin position="21"/>
        <end position="1052"/>
    </location>
</feature>
<evidence type="ECO:0000256" key="8">
    <source>
        <dbReference type="SAM" id="SignalP"/>
    </source>
</evidence>
<evidence type="ECO:0000256" key="1">
    <source>
        <dbReference type="ARBA" id="ARBA00004571"/>
    </source>
</evidence>
<feature type="domain" description="TonB-dependent receptor plug" evidence="9">
    <location>
        <begin position="116"/>
        <end position="239"/>
    </location>
</feature>
<keyword evidence="11" id="KW-1185">Reference proteome</keyword>
<evidence type="ECO:0000313" key="10">
    <source>
        <dbReference type="EMBL" id="SFE39416.1"/>
    </source>
</evidence>
<dbReference type="GO" id="GO:0009279">
    <property type="term" value="C:cell outer membrane"/>
    <property type="evidence" value="ECO:0007669"/>
    <property type="project" value="UniProtKB-SubCell"/>
</dbReference>
<dbReference type="Pfam" id="PF13715">
    <property type="entry name" value="CarbopepD_reg_2"/>
    <property type="match status" value="1"/>
</dbReference>
<dbReference type="SUPFAM" id="SSF49464">
    <property type="entry name" value="Carboxypeptidase regulatory domain-like"/>
    <property type="match status" value="1"/>
</dbReference>
<evidence type="ECO:0000256" key="6">
    <source>
        <dbReference type="ARBA" id="ARBA00023237"/>
    </source>
</evidence>
<keyword evidence="2 7" id="KW-0813">Transport</keyword>
<protein>
    <submittedName>
        <fullName evidence="10">TonB-linked outer membrane protein, SusC/RagA family</fullName>
    </submittedName>
</protein>
<dbReference type="AlphaFoldDB" id="A0A1I2A6F5"/>
<dbReference type="NCBIfam" id="TIGR04057">
    <property type="entry name" value="SusC_RagA_signa"/>
    <property type="match status" value="1"/>
</dbReference>
<evidence type="ECO:0000256" key="3">
    <source>
        <dbReference type="ARBA" id="ARBA00022452"/>
    </source>
</evidence>
<dbReference type="InterPro" id="IPR008969">
    <property type="entry name" value="CarboxyPept-like_regulatory"/>
</dbReference>
<comment type="similarity">
    <text evidence="7">Belongs to the TonB-dependent receptor family.</text>
</comment>
<dbReference type="InterPro" id="IPR037066">
    <property type="entry name" value="Plug_dom_sf"/>
</dbReference>
<evidence type="ECO:0000256" key="2">
    <source>
        <dbReference type="ARBA" id="ARBA00022448"/>
    </source>
</evidence>
<dbReference type="InterPro" id="IPR039426">
    <property type="entry name" value="TonB-dep_rcpt-like"/>
</dbReference>
<keyword evidence="4 7" id="KW-0812">Transmembrane</keyword>
<dbReference type="InterPro" id="IPR012910">
    <property type="entry name" value="Plug_dom"/>
</dbReference>
<keyword evidence="3 7" id="KW-1134">Transmembrane beta strand</keyword>
<comment type="subcellular location">
    <subcellularLocation>
        <location evidence="1 7">Cell outer membrane</location>
        <topology evidence="1 7">Multi-pass membrane protein</topology>
    </subcellularLocation>
</comment>
<dbReference type="Pfam" id="PF07715">
    <property type="entry name" value="Plug"/>
    <property type="match status" value="1"/>
</dbReference>
<dbReference type="Proteomes" id="UP000198964">
    <property type="component" value="Unassembled WGS sequence"/>
</dbReference>
<dbReference type="Gene3D" id="2.40.170.20">
    <property type="entry name" value="TonB-dependent receptor, beta-barrel domain"/>
    <property type="match status" value="1"/>
</dbReference>
<dbReference type="InterPro" id="IPR036942">
    <property type="entry name" value="Beta-barrel_TonB_sf"/>
</dbReference>
<accession>A0A1I2A6F5</accession>
<proteinExistence type="inferred from homology"/>
<reference evidence="10 11" key="1">
    <citation type="submission" date="2016-10" db="EMBL/GenBank/DDBJ databases">
        <authorList>
            <person name="de Groot N.N."/>
        </authorList>
    </citation>
    <scope>NUCLEOTIDE SEQUENCE [LARGE SCALE GENOMIC DNA]</scope>
    <source>
        <strain evidence="10 11">CGMCC 1.9156</strain>
    </source>
</reference>